<protein>
    <recommendedName>
        <fullName evidence="3">Ataxin-10 domain-containing protein</fullName>
    </recommendedName>
</protein>
<dbReference type="EMBL" id="GL377316">
    <property type="protein sequence ID" value="EFI91562.1"/>
    <property type="molecule type" value="Genomic_DNA"/>
</dbReference>
<evidence type="ECO:0008006" key="3">
    <source>
        <dbReference type="Google" id="ProtNLM"/>
    </source>
</evidence>
<proteinExistence type="predicted"/>
<sequence length="557" mass="62408">MPPKKPSVIISSSWDLGLLASKLKFMGSSGREGQALVEQIRVLLHSHHPFDDLRASPMLSNGLPRNVDSPTTTRALQCFIALQFLLQLPEKSFSLLATDLAEGCLCEFWDSIIAWIQYSHSGFRSPILGRKNVDMAPLVSILTSLFRRAKVLIPDLFARTPEIYGILVDLWLHLDLYVRGDGLDTSMDELGRAYIDHAVWRSGVQDAQYWSWDDGDLNAINGARWAIRDRTRYCYRRFVFHARRFFERLRAADLKRTDPHYACLYNQLTAIRSFANHLLPVSCMPRDVIRDLVEIVRVCHSSSSALSIAENACDTLAVIWQATDDQRALVWSLRDGVLPLVLSLYHRDQPSDRVRNALGCIAILSAFAEVQRALPLDMSFVDEFPQGAGAYAQRLADIARPIYRNVALAATITRARNSAAARACLRDTARGAHFLEACGEDYLRQNFESILDEVVRDLHDSRAAPPYVACVEIHIDGRTKAGWHDVSIAIADSDDKDSNAAPKEEFKGEGEVLIWAELRRIDEFAGAVPIRYMKLEKLEQEAGGTNCVGKVAPTAQT</sequence>
<reference evidence="1 2" key="1">
    <citation type="journal article" date="2010" name="Nat. Biotechnol.">
        <title>Genome sequence of the model mushroom Schizophyllum commune.</title>
        <authorList>
            <person name="Ohm R.A."/>
            <person name="de Jong J.F."/>
            <person name="Lugones L.G."/>
            <person name="Aerts A."/>
            <person name="Kothe E."/>
            <person name="Stajich J.E."/>
            <person name="de Vries R.P."/>
            <person name="Record E."/>
            <person name="Levasseur A."/>
            <person name="Baker S.E."/>
            <person name="Bartholomew K.A."/>
            <person name="Coutinho P.M."/>
            <person name="Erdmann S."/>
            <person name="Fowler T.J."/>
            <person name="Gathman A.C."/>
            <person name="Lombard V."/>
            <person name="Henrissat B."/>
            <person name="Knabe N."/>
            <person name="Kuees U."/>
            <person name="Lilly W.W."/>
            <person name="Lindquist E."/>
            <person name="Lucas S."/>
            <person name="Magnuson J.K."/>
            <person name="Piumi F."/>
            <person name="Raudaskoski M."/>
            <person name="Salamov A."/>
            <person name="Schmutz J."/>
            <person name="Schwarze F.W.M.R."/>
            <person name="vanKuyk P.A."/>
            <person name="Horton J.S."/>
            <person name="Grigoriev I.V."/>
            <person name="Woesten H.A.B."/>
        </authorList>
    </citation>
    <scope>NUCLEOTIDE SEQUENCE [LARGE SCALE GENOMIC DNA]</scope>
    <source>
        <strain evidence="2">H4-8 / FGSC 9210</strain>
    </source>
</reference>
<dbReference type="InParanoid" id="D8QK79"/>
<dbReference type="HOGENOM" id="CLU_489294_0_0_1"/>
<name>D8QK79_SCHCM</name>
<feature type="non-terminal residue" evidence="1">
    <location>
        <position position="557"/>
    </location>
</feature>
<evidence type="ECO:0000313" key="2">
    <source>
        <dbReference type="Proteomes" id="UP000007431"/>
    </source>
</evidence>
<keyword evidence="2" id="KW-1185">Reference proteome</keyword>
<dbReference type="AlphaFoldDB" id="D8QK79"/>
<dbReference type="Proteomes" id="UP000007431">
    <property type="component" value="Unassembled WGS sequence"/>
</dbReference>
<dbReference type="VEuPathDB" id="FungiDB:SCHCODRAFT_02706956"/>
<dbReference type="InterPro" id="IPR016024">
    <property type="entry name" value="ARM-type_fold"/>
</dbReference>
<organism evidence="2">
    <name type="scientific">Schizophyllum commune (strain H4-8 / FGSC 9210)</name>
    <name type="common">Split gill fungus</name>
    <dbReference type="NCBI Taxonomy" id="578458"/>
    <lineage>
        <taxon>Eukaryota</taxon>
        <taxon>Fungi</taxon>
        <taxon>Dikarya</taxon>
        <taxon>Basidiomycota</taxon>
        <taxon>Agaricomycotina</taxon>
        <taxon>Agaricomycetes</taxon>
        <taxon>Agaricomycetidae</taxon>
        <taxon>Agaricales</taxon>
        <taxon>Schizophyllaceae</taxon>
        <taxon>Schizophyllum</taxon>
    </lineage>
</organism>
<dbReference type="SUPFAM" id="SSF48371">
    <property type="entry name" value="ARM repeat"/>
    <property type="match status" value="1"/>
</dbReference>
<evidence type="ECO:0000313" key="1">
    <source>
        <dbReference type="EMBL" id="EFI91562.1"/>
    </source>
</evidence>
<accession>D8QK79</accession>
<gene>
    <name evidence="1" type="ORF">SCHCODRAFT_114257</name>
</gene>